<sequence>DQLLSSWLIGSMTEKSTHFFYLTEAQLENHSSPIESTLPSVHLTTFKPNSKSDTNGYFKILDQNFCGFCCGGNRVVKIGLAIGFDVKPSPGLICKLGSKSAFDQ</sequence>
<name>A0ABP0Z584_9ROSI</name>
<evidence type="ECO:0000313" key="2">
    <source>
        <dbReference type="Proteomes" id="UP001642487"/>
    </source>
</evidence>
<gene>
    <name evidence="1" type="ORF">CITCOLO1_LOCUS20055</name>
</gene>
<dbReference type="Proteomes" id="UP001642487">
    <property type="component" value="Chromosome 8"/>
</dbReference>
<accession>A0ABP0Z584</accession>
<organism evidence="1 2">
    <name type="scientific">Citrullus colocynthis</name>
    <name type="common">colocynth</name>
    <dbReference type="NCBI Taxonomy" id="252529"/>
    <lineage>
        <taxon>Eukaryota</taxon>
        <taxon>Viridiplantae</taxon>
        <taxon>Streptophyta</taxon>
        <taxon>Embryophyta</taxon>
        <taxon>Tracheophyta</taxon>
        <taxon>Spermatophyta</taxon>
        <taxon>Magnoliopsida</taxon>
        <taxon>eudicotyledons</taxon>
        <taxon>Gunneridae</taxon>
        <taxon>Pentapetalae</taxon>
        <taxon>rosids</taxon>
        <taxon>fabids</taxon>
        <taxon>Cucurbitales</taxon>
        <taxon>Cucurbitaceae</taxon>
        <taxon>Benincaseae</taxon>
        <taxon>Citrullus</taxon>
    </lineage>
</organism>
<reference evidence="1 2" key="1">
    <citation type="submission" date="2024-03" db="EMBL/GenBank/DDBJ databases">
        <authorList>
            <person name="Gkanogiannis A."/>
            <person name="Becerra Lopez-Lavalle L."/>
        </authorList>
    </citation>
    <scope>NUCLEOTIDE SEQUENCE [LARGE SCALE GENOMIC DNA]</scope>
</reference>
<dbReference type="EMBL" id="OZ021742">
    <property type="protein sequence ID" value="CAK9327669.1"/>
    <property type="molecule type" value="Genomic_DNA"/>
</dbReference>
<keyword evidence="2" id="KW-1185">Reference proteome</keyword>
<evidence type="ECO:0000313" key="1">
    <source>
        <dbReference type="EMBL" id="CAK9327669.1"/>
    </source>
</evidence>
<feature type="non-terminal residue" evidence="1">
    <location>
        <position position="1"/>
    </location>
</feature>
<protein>
    <submittedName>
        <fullName evidence="1">Uncharacterized protein</fullName>
    </submittedName>
</protein>
<proteinExistence type="predicted"/>